<evidence type="ECO:0000313" key="2">
    <source>
        <dbReference type="EMBL" id="CAK59171.1"/>
    </source>
</evidence>
<reference evidence="2 3" key="1">
    <citation type="journal article" date="2006" name="Nature">
        <title>Global trends of whole-genome duplications revealed by the ciliate Paramecium tetraurelia.</title>
        <authorList>
            <consortium name="Genoscope"/>
            <person name="Aury J.-M."/>
            <person name="Jaillon O."/>
            <person name="Duret L."/>
            <person name="Noel B."/>
            <person name="Jubin C."/>
            <person name="Porcel B.M."/>
            <person name="Segurens B."/>
            <person name="Daubin V."/>
            <person name="Anthouard V."/>
            <person name="Aiach N."/>
            <person name="Arnaiz O."/>
            <person name="Billaut A."/>
            <person name="Beisson J."/>
            <person name="Blanc I."/>
            <person name="Bouhouche K."/>
            <person name="Camara F."/>
            <person name="Duharcourt S."/>
            <person name="Guigo R."/>
            <person name="Gogendeau D."/>
            <person name="Katinka M."/>
            <person name="Keller A.-M."/>
            <person name="Kissmehl R."/>
            <person name="Klotz C."/>
            <person name="Koll F."/>
            <person name="Le Moue A."/>
            <person name="Lepere C."/>
            <person name="Malinsky S."/>
            <person name="Nowacki M."/>
            <person name="Nowak J.K."/>
            <person name="Plattner H."/>
            <person name="Poulain J."/>
            <person name="Ruiz F."/>
            <person name="Serrano V."/>
            <person name="Zagulski M."/>
            <person name="Dessen P."/>
            <person name="Betermier M."/>
            <person name="Weissenbach J."/>
            <person name="Scarpelli C."/>
            <person name="Schachter V."/>
            <person name="Sperling L."/>
            <person name="Meyer E."/>
            <person name="Cohen J."/>
            <person name="Wincker P."/>
        </authorList>
    </citation>
    <scope>NUCLEOTIDE SEQUENCE [LARGE SCALE GENOMIC DNA]</scope>
    <source>
        <strain evidence="2 3">Stock d4-2</strain>
    </source>
</reference>
<dbReference type="GeneID" id="5012351"/>
<dbReference type="EMBL" id="CT868001">
    <property type="protein sequence ID" value="CAK59171.1"/>
    <property type="molecule type" value="Genomic_DNA"/>
</dbReference>
<name>A0BKV4_PARTE</name>
<dbReference type="RefSeq" id="XP_001426569.1">
    <property type="nucleotide sequence ID" value="XM_001426532.1"/>
</dbReference>
<dbReference type="OMA" id="MNVENTE"/>
<dbReference type="PANTHER" id="PTHR33706">
    <property type="entry name" value="MORN VARIANT REPEAT PROTEIN"/>
    <property type="match status" value="1"/>
</dbReference>
<dbReference type="AlphaFoldDB" id="A0BKV4"/>
<protein>
    <submittedName>
        <fullName evidence="2">Uncharacterized protein</fullName>
    </submittedName>
</protein>
<dbReference type="PANTHER" id="PTHR33706:SF1">
    <property type="entry name" value="TPR REPEAT PROTEIN"/>
    <property type="match status" value="1"/>
</dbReference>
<dbReference type="Proteomes" id="UP000000600">
    <property type="component" value="Unassembled WGS sequence"/>
</dbReference>
<sequence length="347" mass="41021">MDGQIIRIDKDINRDEQLNNIEQIKYLLWSRQYNQSHNKVVKWSAIWNGDQLLDVGGYYSVDGLKQGFWKELSRNYSKYRKDQQQIKVKIKFMNVENTEMDQEFRNGSIYMKIKQCIIFYDKCRGGGSYNQIGRKKGKWVDLTYDFWKYCNQLKLKISQSQVTYCGEYLDGERIGLWDIFYKKKELRFIGGGSYVWKKERGDLNSKKVGIWTELAEGFQDNNQTIWCGEYKNNQKVGKWVILKRKDQFDPFQHIGGGSYDHKSEDRCVIDSIKIGYWVEFRNGEYDCQVTQSGQYIKGKKFGRWESFLQGEQIGGGSYDPNPENEENPQDPIKFGKWIELSEGFQIQ</sequence>
<dbReference type="OrthoDB" id="298777at2759"/>
<keyword evidence="3" id="KW-1185">Reference proteome</keyword>
<gene>
    <name evidence="2" type="ORF">GSPATT00029802001</name>
</gene>
<dbReference type="InParanoid" id="A0BKV4"/>
<evidence type="ECO:0000256" key="1">
    <source>
        <dbReference type="SAM" id="MobiDB-lite"/>
    </source>
</evidence>
<dbReference type="KEGG" id="ptm:GSPATT00029802001"/>
<evidence type="ECO:0000313" key="3">
    <source>
        <dbReference type="Proteomes" id="UP000000600"/>
    </source>
</evidence>
<dbReference type="HOGENOM" id="CLU_800377_0_0_1"/>
<proteinExistence type="predicted"/>
<accession>A0BKV4</accession>
<organism evidence="2 3">
    <name type="scientific">Paramecium tetraurelia</name>
    <dbReference type="NCBI Taxonomy" id="5888"/>
    <lineage>
        <taxon>Eukaryota</taxon>
        <taxon>Sar</taxon>
        <taxon>Alveolata</taxon>
        <taxon>Ciliophora</taxon>
        <taxon>Intramacronucleata</taxon>
        <taxon>Oligohymenophorea</taxon>
        <taxon>Peniculida</taxon>
        <taxon>Parameciidae</taxon>
        <taxon>Paramecium</taxon>
    </lineage>
</organism>
<feature type="region of interest" description="Disordered" evidence="1">
    <location>
        <begin position="312"/>
        <end position="331"/>
    </location>
</feature>